<keyword evidence="5" id="KW-1185">Reference proteome</keyword>
<dbReference type="Proteomes" id="UP001054889">
    <property type="component" value="Unassembled WGS sequence"/>
</dbReference>
<dbReference type="PANTHER" id="PTHR32133">
    <property type="entry name" value="OS07G0120400 PROTEIN"/>
    <property type="match status" value="1"/>
</dbReference>
<feature type="compositionally biased region" description="Polar residues" evidence="1">
    <location>
        <begin position="1"/>
        <end position="11"/>
    </location>
</feature>
<accession>A0AAV5C287</accession>
<dbReference type="InterPro" id="IPR001810">
    <property type="entry name" value="F-box_dom"/>
</dbReference>
<evidence type="ECO:0000313" key="5">
    <source>
        <dbReference type="Proteomes" id="UP001054889"/>
    </source>
</evidence>
<dbReference type="EMBL" id="BQKI01000003">
    <property type="protein sequence ID" value="GJM91674.1"/>
    <property type="molecule type" value="Genomic_DNA"/>
</dbReference>
<dbReference type="InterPro" id="IPR036047">
    <property type="entry name" value="F-box-like_dom_sf"/>
</dbReference>
<dbReference type="SUPFAM" id="SSF81383">
    <property type="entry name" value="F-box domain"/>
    <property type="match status" value="1"/>
</dbReference>
<reference evidence="4" key="1">
    <citation type="journal article" date="2018" name="DNA Res.">
        <title>Multiple hybrid de novo genome assembly of finger millet, an orphan allotetraploid crop.</title>
        <authorList>
            <person name="Hatakeyama M."/>
            <person name="Aluri S."/>
            <person name="Balachadran M.T."/>
            <person name="Sivarajan S.R."/>
            <person name="Patrignani A."/>
            <person name="Gruter S."/>
            <person name="Poveda L."/>
            <person name="Shimizu-Inatsugi R."/>
            <person name="Baeten J."/>
            <person name="Francoijs K.J."/>
            <person name="Nataraja K.N."/>
            <person name="Reddy Y.A.N."/>
            <person name="Phadnis S."/>
            <person name="Ravikumar R.L."/>
            <person name="Schlapbach R."/>
            <person name="Sreeman S.M."/>
            <person name="Shimizu K.K."/>
        </authorList>
    </citation>
    <scope>NUCLEOTIDE SEQUENCE</scope>
</reference>
<dbReference type="Pfam" id="PF12937">
    <property type="entry name" value="F-box-like"/>
    <property type="match status" value="1"/>
</dbReference>
<proteinExistence type="predicted"/>
<name>A0AAV5C287_ELECO</name>
<sequence length="345" mass="38821">MGSDAAMTQSYPPTSPASPAPPLEDENILAEILLRLPPHPTSLYRASRVCKRWRQLILDPEFLRGLRAFHRTPPVLGFFHNSPCPRRFVCAEGSPGRILHATAALRRDGEDGMWWFVECRHGRSLLRGRDWADLLVWDPMTAERRGISVPYRVRAGTFDLNAAVLCPKTVRGDCHYSPFDVVVVCTRQARAFACVYSSATGSCILEFQLGNQRLALVELPSETFSVYKRNIRVGRSEGGGLGLTAVKNFSMHLWVREVDHLGTEKWVLGREIDLYKLLALPLTQTRVGSMPVWISGIAEDGNAVFLRTMVGIFVVWPEIKKFKMLTNSVLIKTVYPYASFYVPEV</sequence>
<feature type="region of interest" description="Disordered" evidence="1">
    <location>
        <begin position="1"/>
        <end position="22"/>
    </location>
</feature>
<dbReference type="Gene3D" id="1.20.1280.50">
    <property type="match status" value="1"/>
</dbReference>
<feature type="domain" description="F-box protein AT5G49610-like beta-propeller" evidence="3">
    <location>
        <begin position="195"/>
        <end position="315"/>
    </location>
</feature>
<organism evidence="4 5">
    <name type="scientific">Eleusine coracana subsp. coracana</name>
    <dbReference type="NCBI Taxonomy" id="191504"/>
    <lineage>
        <taxon>Eukaryota</taxon>
        <taxon>Viridiplantae</taxon>
        <taxon>Streptophyta</taxon>
        <taxon>Embryophyta</taxon>
        <taxon>Tracheophyta</taxon>
        <taxon>Spermatophyta</taxon>
        <taxon>Magnoliopsida</taxon>
        <taxon>Liliopsida</taxon>
        <taxon>Poales</taxon>
        <taxon>Poaceae</taxon>
        <taxon>PACMAD clade</taxon>
        <taxon>Chloridoideae</taxon>
        <taxon>Cynodonteae</taxon>
        <taxon>Eleusininae</taxon>
        <taxon>Eleusine</taxon>
    </lineage>
</organism>
<dbReference type="PANTHER" id="PTHR32133:SF302">
    <property type="entry name" value="F-BOX DOMAIN CONTAINING PROTEIN, EXPRESSED"/>
    <property type="match status" value="1"/>
</dbReference>
<evidence type="ECO:0008006" key="6">
    <source>
        <dbReference type="Google" id="ProtNLM"/>
    </source>
</evidence>
<feature type="compositionally biased region" description="Pro residues" evidence="1">
    <location>
        <begin position="13"/>
        <end position="22"/>
    </location>
</feature>
<evidence type="ECO:0000259" key="2">
    <source>
        <dbReference type="Pfam" id="PF12937"/>
    </source>
</evidence>
<comment type="caution">
    <text evidence="4">The sequence shown here is derived from an EMBL/GenBank/DDBJ whole genome shotgun (WGS) entry which is preliminary data.</text>
</comment>
<evidence type="ECO:0000313" key="4">
    <source>
        <dbReference type="EMBL" id="GJM91674.1"/>
    </source>
</evidence>
<evidence type="ECO:0000259" key="3">
    <source>
        <dbReference type="Pfam" id="PF23635"/>
    </source>
</evidence>
<protein>
    <recommendedName>
        <fullName evidence="6">F-box domain-containing protein</fullName>
    </recommendedName>
</protein>
<dbReference type="InterPro" id="IPR056594">
    <property type="entry name" value="AT5G49610-like_b-prop"/>
</dbReference>
<gene>
    <name evidence="4" type="primary">ga08074</name>
    <name evidence="4" type="ORF">PR202_ga08074</name>
</gene>
<feature type="domain" description="F-box" evidence="2">
    <location>
        <begin position="28"/>
        <end position="61"/>
    </location>
</feature>
<dbReference type="Pfam" id="PF23635">
    <property type="entry name" value="Beta-prop_AT5G49610-like"/>
    <property type="match status" value="1"/>
</dbReference>
<dbReference type="AlphaFoldDB" id="A0AAV5C287"/>
<evidence type="ECO:0000256" key="1">
    <source>
        <dbReference type="SAM" id="MobiDB-lite"/>
    </source>
</evidence>
<reference evidence="4" key="2">
    <citation type="submission" date="2021-12" db="EMBL/GenBank/DDBJ databases">
        <title>Resequencing data analysis of finger millet.</title>
        <authorList>
            <person name="Hatakeyama M."/>
            <person name="Aluri S."/>
            <person name="Balachadran M.T."/>
            <person name="Sivarajan S.R."/>
            <person name="Poveda L."/>
            <person name="Shimizu-Inatsugi R."/>
            <person name="Schlapbach R."/>
            <person name="Sreeman S.M."/>
            <person name="Shimizu K.K."/>
        </authorList>
    </citation>
    <scope>NUCLEOTIDE SEQUENCE</scope>
</reference>